<evidence type="ECO:0000256" key="2">
    <source>
        <dbReference type="ARBA" id="ARBA00007431"/>
    </source>
</evidence>
<dbReference type="Gene3D" id="4.10.260.10">
    <property type="entry name" value="Transducin (heterotrimeric G protein), gamma chain"/>
    <property type="match status" value="1"/>
</dbReference>
<dbReference type="InterPro" id="IPR041848">
    <property type="entry name" value="Ste18_fungal"/>
</dbReference>
<dbReference type="PANTHER" id="PTHR28189:SF1">
    <property type="entry name" value="GUANINE NUCLEOTIDE-BINDING PROTEIN SUBUNIT GAMMA"/>
    <property type="match status" value="1"/>
</dbReference>
<evidence type="ECO:0000313" key="13">
    <source>
        <dbReference type="EMBL" id="ORZ15232.1"/>
    </source>
</evidence>
<dbReference type="SUPFAM" id="SSF48670">
    <property type="entry name" value="Transducin (heterotrimeric G protein), gamma chain"/>
    <property type="match status" value="1"/>
</dbReference>
<keyword evidence="5" id="KW-0488">Methylation</keyword>
<comment type="subcellular location">
    <subcellularLocation>
        <location evidence="1">Membrane</location>
        <topology evidence="1">Peripheral membrane protein</topology>
    </subcellularLocation>
</comment>
<dbReference type="PANTHER" id="PTHR28189">
    <property type="entry name" value="GUANINE NUCLEOTIDE-BINDING PROTEIN SUBUNIT GAMMA"/>
    <property type="match status" value="1"/>
</dbReference>
<organism evidence="13 14">
    <name type="scientific">Absidia repens</name>
    <dbReference type="NCBI Taxonomy" id="90262"/>
    <lineage>
        <taxon>Eukaryota</taxon>
        <taxon>Fungi</taxon>
        <taxon>Fungi incertae sedis</taxon>
        <taxon>Mucoromycota</taxon>
        <taxon>Mucoromycotina</taxon>
        <taxon>Mucoromycetes</taxon>
        <taxon>Mucorales</taxon>
        <taxon>Cunninghamellaceae</taxon>
        <taxon>Absidia</taxon>
    </lineage>
</organism>
<evidence type="ECO:0000256" key="8">
    <source>
        <dbReference type="ARBA" id="ARBA00023224"/>
    </source>
</evidence>
<feature type="domain" description="G protein gamma" evidence="11">
    <location>
        <begin position="18"/>
        <end position="78"/>
    </location>
</feature>
<evidence type="ECO:0000313" key="14">
    <source>
        <dbReference type="Proteomes" id="UP000193560"/>
    </source>
</evidence>
<evidence type="ECO:0000256" key="7">
    <source>
        <dbReference type="ARBA" id="ARBA00023139"/>
    </source>
</evidence>
<comment type="caution">
    <text evidence="13">The sequence shown here is derived from an EMBL/GenBank/DDBJ whole genome shotgun (WGS) entry which is preliminary data.</text>
</comment>
<dbReference type="SMART" id="SM01224">
    <property type="entry name" value="G_gamma"/>
    <property type="match status" value="1"/>
</dbReference>
<dbReference type="InterPro" id="IPR036284">
    <property type="entry name" value="GGL_sf"/>
</dbReference>
<dbReference type="Pfam" id="PF00631">
    <property type="entry name" value="G-gamma"/>
    <property type="match status" value="1"/>
</dbReference>
<evidence type="ECO:0000256" key="5">
    <source>
        <dbReference type="ARBA" id="ARBA00022481"/>
    </source>
</evidence>
<evidence type="ECO:0000256" key="4">
    <source>
        <dbReference type="ARBA" id="ARBA00016111"/>
    </source>
</evidence>
<evidence type="ECO:0000256" key="1">
    <source>
        <dbReference type="ARBA" id="ARBA00004170"/>
    </source>
</evidence>
<reference evidence="13 14" key="1">
    <citation type="submission" date="2016-07" db="EMBL/GenBank/DDBJ databases">
        <title>Pervasive Adenine N6-methylation of Active Genes in Fungi.</title>
        <authorList>
            <consortium name="DOE Joint Genome Institute"/>
            <person name="Mondo S.J."/>
            <person name="Dannebaum R.O."/>
            <person name="Kuo R.C."/>
            <person name="Labutti K."/>
            <person name="Haridas S."/>
            <person name="Kuo A."/>
            <person name="Salamov A."/>
            <person name="Ahrendt S.R."/>
            <person name="Lipzen A."/>
            <person name="Sullivan W."/>
            <person name="Andreopoulos W.B."/>
            <person name="Clum A."/>
            <person name="Lindquist E."/>
            <person name="Daum C."/>
            <person name="Ramamoorthy G.K."/>
            <person name="Gryganskyi A."/>
            <person name="Culley D."/>
            <person name="Magnuson J.K."/>
            <person name="James T.Y."/>
            <person name="O'Malley M.A."/>
            <person name="Stajich J.E."/>
            <person name="Spatafora J.W."/>
            <person name="Visel A."/>
            <person name="Grigoriev I.V."/>
        </authorList>
    </citation>
    <scope>NUCLEOTIDE SEQUENCE [LARGE SCALE GENOMIC DNA]</scope>
    <source>
        <strain evidence="13 14">NRRL 1336</strain>
    </source>
</reference>
<dbReference type="AlphaFoldDB" id="A0A1X2IGB7"/>
<dbReference type="GO" id="GO:0000750">
    <property type="term" value="P:pheromone-dependent signal transduction involved in conjugation with cellular fusion"/>
    <property type="evidence" value="ECO:0007669"/>
    <property type="project" value="InterPro"/>
</dbReference>
<evidence type="ECO:0000256" key="9">
    <source>
        <dbReference type="ARBA" id="ARBA00023288"/>
    </source>
</evidence>
<proteinExistence type="inferred from homology"/>
<dbReference type="GO" id="GO:0031681">
    <property type="term" value="F:G-protein beta-subunit binding"/>
    <property type="evidence" value="ECO:0007669"/>
    <property type="project" value="InterPro"/>
</dbReference>
<dbReference type="InterPro" id="IPR015898">
    <property type="entry name" value="G-protein_gamma-like_dom"/>
</dbReference>
<keyword evidence="6" id="KW-0472">Membrane</keyword>
<comment type="subunit">
    <text evidence="3">G proteins are composed of 3 units, alpha, beta and gamma.</text>
</comment>
<keyword evidence="10" id="KW-0636">Prenylation</keyword>
<evidence type="ECO:0000259" key="12">
    <source>
        <dbReference type="SMART" id="SM01224"/>
    </source>
</evidence>
<keyword evidence="14" id="KW-1185">Reference proteome</keyword>
<dbReference type="OrthoDB" id="19232at2759"/>
<keyword evidence="7" id="KW-0564">Palmitate</keyword>
<protein>
    <recommendedName>
        <fullName evidence="4">Guanine nucleotide-binding protein subunit gamma</fullName>
    </recommendedName>
</protein>
<dbReference type="GO" id="GO:0007186">
    <property type="term" value="P:G protein-coupled receptor signaling pathway"/>
    <property type="evidence" value="ECO:0007669"/>
    <property type="project" value="InterPro"/>
</dbReference>
<dbReference type="EMBL" id="MCGE01000013">
    <property type="protein sequence ID" value="ORZ15232.1"/>
    <property type="molecule type" value="Genomic_DNA"/>
</dbReference>
<evidence type="ECO:0000256" key="6">
    <source>
        <dbReference type="ARBA" id="ARBA00023136"/>
    </source>
</evidence>
<dbReference type="Proteomes" id="UP000193560">
    <property type="component" value="Unassembled WGS sequence"/>
</dbReference>
<evidence type="ECO:0000256" key="3">
    <source>
        <dbReference type="ARBA" id="ARBA00011581"/>
    </source>
</evidence>
<evidence type="ECO:0000259" key="11">
    <source>
        <dbReference type="SMART" id="SM00224"/>
    </source>
</evidence>
<dbReference type="FunFam" id="4.10.260.10:FF:000003">
    <property type="entry name" value="G-protein complex gamma subunit Ste18/GpgA"/>
    <property type="match status" value="1"/>
</dbReference>
<evidence type="ECO:0000256" key="10">
    <source>
        <dbReference type="ARBA" id="ARBA00023289"/>
    </source>
</evidence>
<dbReference type="GO" id="GO:0005834">
    <property type="term" value="C:heterotrimeric G-protein complex"/>
    <property type="evidence" value="ECO:0007669"/>
    <property type="project" value="TreeGrafter"/>
</dbReference>
<keyword evidence="9" id="KW-0449">Lipoprotein</keyword>
<name>A0A1X2IGB7_9FUNG</name>
<accession>A0A1X2IGB7</accession>
<comment type="similarity">
    <text evidence="2">Belongs to the G protein gamma family.</text>
</comment>
<feature type="domain" description="G protein gamma" evidence="12">
    <location>
        <begin position="10"/>
        <end position="79"/>
    </location>
</feature>
<dbReference type="STRING" id="90262.A0A1X2IGB7"/>
<gene>
    <name evidence="13" type="ORF">BCR42DRAFT_353407</name>
</gene>
<sequence length="79" mass="9217">MSNYKRLQISESKLNHILEYNKKLVEQLDMPTIAVSEASESMIRYCSSTRDPFLPSIWGKLEKEDDPFIPHSKRCCIIL</sequence>
<keyword evidence="8" id="KW-0807">Transducer</keyword>
<dbReference type="SMART" id="SM00224">
    <property type="entry name" value="GGL"/>
    <property type="match status" value="1"/>
</dbReference>